<keyword evidence="8" id="KW-0732">Signal</keyword>
<dbReference type="SUPFAM" id="SSF82895">
    <property type="entry name" value="TSP-1 type 1 repeat"/>
    <property type="match status" value="3"/>
</dbReference>
<dbReference type="PANTHER" id="PTHR22906">
    <property type="entry name" value="PROPERDIN"/>
    <property type="match status" value="1"/>
</dbReference>
<evidence type="ECO:0000256" key="7">
    <source>
        <dbReference type="SAM" id="MobiDB-lite"/>
    </source>
</evidence>
<dbReference type="PRINTS" id="PR01705">
    <property type="entry name" value="TSP1REPEAT"/>
</dbReference>
<evidence type="ECO:0000256" key="3">
    <source>
        <dbReference type="ARBA" id="ARBA00022737"/>
    </source>
</evidence>
<feature type="signal peptide" evidence="8">
    <location>
        <begin position="1"/>
        <end position="24"/>
    </location>
</feature>
<keyword evidence="2" id="KW-0812">Transmembrane</keyword>
<evidence type="ECO:0000256" key="6">
    <source>
        <dbReference type="ARBA" id="ARBA00023157"/>
    </source>
</evidence>
<evidence type="ECO:0000256" key="5">
    <source>
        <dbReference type="ARBA" id="ARBA00023136"/>
    </source>
</evidence>
<evidence type="ECO:0000256" key="1">
    <source>
        <dbReference type="ARBA" id="ARBA00004167"/>
    </source>
</evidence>
<dbReference type="FunFam" id="2.20.100.10:FF:000007">
    <property type="entry name" value="Thrombospondin 1"/>
    <property type="match status" value="2"/>
</dbReference>
<organism evidence="10 11">
    <name type="scientific">Pocillopora meandrina</name>
    <dbReference type="NCBI Taxonomy" id="46732"/>
    <lineage>
        <taxon>Eukaryota</taxon>
        <taxon>Metazoa</taxon>
        <taxon>Cnidaria</taxon>
        <taxon>Anthozoa</taxon>
        <taxon>Hexacorallia</taxon>
        <taxon>Scleractinia</taxon>
        <taxon>Astrocoeniina</taxon>
        <taxon>Pocilloporidae</taxon>
        <taxon>Pocillopora</taxon>
    </lineage>
</organism>
<gene>
    <name evidence="10" type="ORF">PMEA_00010477</name>
</gene>
<comment type="subcellular location">
    <subcellularLocation>
        <location evidence="1">Membrane</location>
        <topology evidence="1">Single-pass membrane protein</topology>
    </subcellularLocation>
</comment>
<evidence type="ECO:0000259" key="9">
    <source>
        <dbReference type="PROSITE" id="PS51364"/>
    </source>
</evidence>
<dbReference type="AlphaFoldDB" id="A0AAU9VR81"/>
<keyword evidence="3" id="KW-0677">Repeat</keyword>
<name>A0AAU9VR81_9CNID</name>
<dbReference type="Gene3D" id="2.20.100.10">
    <property type="entry name" value="Thrombospondin type-1 (TSP1) repeat"/>
    <property type="match status" value="3"/>
</dbReference>
<sequence length="308" mass="33824">MVKLVVLVTAVALSICFFLQTSEAKRPAGQGFCFQRYNQKTGECKKRMKVFKQLKGDCCSNGGGGWSSKKKGRTRCEPCKTSNKVTSYWGPWNAWSKCNATCGPSFEVRNRTCISKGKPNCKGSGEEWKRCNTPPCPIDGGWSDWGNWTRCSVTCRNGTQIRTRTCTNPPPQFNGKECQGKLEDGRPCMEQEKCPIDGGWGDWSAWSGCSLTCGIGTRQRERKCDSPKPQYGGQMCKESERLDIKHCREQKCREEFSGSGSGDGWESGDGSGSGSAGSGSGSGSGADDGWEVGGRRRKRAWSDDEDLR</sequence>
<dbReference type="SMART" id="SM00209">
    <property type="entry name" value="TSP1"/>
    <property type="match status" value="3"/>
</dbReference>
<keyword evidence="11" id="KW-1185">Reference proteome</keyword>
<dbReference type="PROSITE" id="PS51364">
    <property type="entry name" value="TB"/>
    <property type="match status" value="1"/>
</dbReference>
<dbReference type="InterPro" id="IPR036383">
    <property type="entry name" value="TSP1_rpt_sf"/>
</dbReference>
<feature type="chain" id="PRO_5043347737" description="TB domain-containing protein" evidence="8">
    <location>
        <begin position="25"/>
        <end position="308"/>
    </location>
</feature>
<dbReference type="InterPro" id="IPR017878">
    <property type="entry name" value="TB_dom"/>
</dbReference>
<keyword evidence="4" id="KW-1133">Transmembrane helix</keyword>
<evidence type="ECO:0000256" key="2">
    <source>
        <dbReference type="ARBA" id="ARBA00022692"/>
    </source>
</evidence>
<dbReference type="InterPro" id="IPR000884">
    <property type="entry name" value="TSP1_rpt"/>
</dbReference>
<dbReference type="Pfam" id="PF00090">
    <property type="entry name" value="TSP_1"/>
    <property type="match status" value="3"/>
</dbReference>
<keyword evidence="5" id="KW-0472">Membrane</keyword>
<evidence type="ECO:0000256" key="8">
    <source>
        <dbReference type="SAM" id="SignalP"/>
    </source>
</evidence>
<dbReference type="GO" id="GO:0016020">
    <property type="term" value="C:membrane"/>
    <property type="evidence" value="ECO:0007669"/>
    <property type="project" value="UniProtKB-SubCell"/>
</dbReference>
<feature type="domain" description="TB" evidence="9">
    <location>
        <begin position="31"/>
        <end position="79"/>
    </location>
</feature>
<evidence type="ECO:0000256" key="4">
    <source>
        <dbReference type="ARBA" id="ARBA00022989"/>
    </source>
</evidence>
<dbReference type="PANTHER" id="PTHR22906:SF47">
    <property type="entry name" value="APPLE DOMAIN-CONTAINING PROTEIN"/>
    <property type="match status" value="1"/>
</dbReference>
<dbReference type="PROSITE" id="PS50092">
    <property type="entry name" value="TSP1"/>
    <property type="match status" value="3"/>
</dbReference>
<dbReference type="InterPro" id="IPR052065">
    <property type="entry name" value="Compl_asym_regulator"/>
</dbReference>
<keyword evidence="6" id="KW-1015">Disulfide bond</keyword>
<feature type="region of interest" description="Disordered" evidence="7">
    <location>
        <begin position="254"/>
        <end position="308"/>
    </location>
</feature>
<evidence type="ECO:0000313" key="11">
    <source>
        <dbReference type="Proteomes" id="UP001159428"/>
    </source>
</evidence>
<feature type="compositionally biased region" description="Gly residues" evidence="7">
    <location>
        <begin position="259"/>
        <end position="286"/>
    </location>
</feature>
<protein>
    <recommendedName>
        <fullName evidence="9">TB domain-containing protein</fullName>
    </recommendedName>
</protein>
<reference evidence="10 11" key="1">
    <citation type="submission" date="2022-05" db="EMBL/GenBank/DDBJ databases">
        <authorList>
            <consortium name="Genoscope - CEA"/>
            <person name="William W."/>
        </authorList>
    </citation>
    <scope>NUCLEOTIDE SEQUENCE [LARGE SCALE GENOMIC DNA]</scope>
</reference>
<dbReference type="EMBL" id="CALNXJ010000002">
    <property type="protein sequence ID" value="CAH3034097.1"/>
    <property type="molecule type" value="Genomic_DNA"/>
</dbReference>
<proteinExistence type="predicted"/>
<accession>A0AAU9VR81</accession>
<comment type="caution">
    <text evidence="10">The sequence shown here is derived from an EMBL/GenBank/DDBJ whole genome shotgun (WGS) entry which is preliminary data.</text>
</comment>
<dbReference type="Proteomes" id="UP001159428">
    <property type="component" value="Unassembled WGS sequence"/>
</dbReference>
<evidence type="ECO:0000313" key="10">
    <source>
        <dbReference type="EMBL" id="CAH3034097.1"/>
    </source>
</evidence>